<evidence type="ECO:0000313" key="2">
    <source>
        <dbReference type="EMBL" id="SGZ55744.1"/>
    </source>
</evidence>
<gene>
    <name evidence="2" type="ORF">SAMEA4029010_CIC11G00000003954</name>
</gene>
<accession>A0A1L0DIJ1</accession>
<dbReference type="Proteomes" id="UP000182334">
    <property type="component" value="Chromosome V"/>
</dbReference>
<evidence type="ECO:0000313" key="3">
    <source>
        <dbReference type="Proteomes" id="UP000182334"/>
    </source>
</evidence>
<organism evidence="2 3">
    <name type="scientific">Sungouiella intermedia</name>
    <dbReference type="NCBI Taxonomy" id="45354"/>
    <lineage>
        <taxon>Eukaryota</taxon>
        <taxon>Fungi</taxon>
        <taxon>Dikarya</taxon>
        <taxon>Ascomycota</taxon>
        <taxon>Saccharomycotina</taxon>
        <taxon>Pichiomycetes</taxon>
        <taxon>Metschnikowiaceae</taxon>
        <taxon>Sungouiella</taxon>
    </lineage>
</organism>
<dbReference type="AlphaFoldDB" id="A0A1L0DIJ1"/>
<feature type="region of interest" description="Disordered" evidence="1">
    <location>
        <begin position="170"/>
        <end position="190"/>
    </location>
</feature>
<evidence type="ECO:0000256" key="1">
    <source>
        <dbReference type="SAM" id="MobiDB-lite"/>
    </source>
</evidence>
<name>A0A1L0DIJ1_9ASCO</name>
<dbReference type="EMBL" id="LT635760">
    <property type="protein sequence ID" value="SGZ55744.1"/>
    <property type="molecule type" value="Genomic_DNA"/>
</dbReference>
<protein>
    <submittedName>
        <fullName evidence="2">CIC11C00000003954</fullName>
    </submittedName>
</protein>
<proteinExistence type="predicted"/>
<reference evidence="2 3" key="1">
    <citation type="submission" date="2016-10" db="EMBL/GenBank/DDBJ databases">
        <authorList>
            <person name="de Groot N.N."/>
        </authorList>
    </citation>
    <scope>NUCLEOTIDE SEQUENCE [LARGE SCALE GENOMIC DNA]</scope>
    <source>
        <strain evidence="2 3">CBS 141442</strain>
    </source>
</reference>
<keyword evidence="3" id="KW-1185">Reference proteome</keyword>
<sequence>MMSAQSATSLTFEYDQLFDKSPWNHASLYHEHFSCLTDDIGDSDLETCDLDDDCYTEIESLGEVLRGSGFGSGFGSGIGLGSGLGGGLGGELGGESGSSLANGIRELGIRDSGSRESTFGLFGKSSMREFRLRDSTGDVNNFSIMDTASTGFKAGMRPFSNPDWLHATWDLHTPSREGPMQDESVSSSLSRRSSVDLSPIEIDLLDDLSL</sequence>